<accession>A0A7X5YLW9</accession>
<evidence type="ECO:0000313" key="3">
    <source>
        <dbReference type="EMBL" id="NJC42360.1"/>
    </source>
</evidence>
<dbReference type="InterPro" id="IPR036259">
    <property type="entry name" value="MFS_trans_sf"/>
</dbReference>
<evidence type="ECO:0000256" key="1">
    <source>
        <dbReference type="ARBA" id="ARBA00009617"/>
    </source>
</evidence>
<dbReference type="PANTHER" id="PTHR11328:SF24">
    <property type="entry name" value="MAJOR FACILITATOR SUPERFAMILY (MFS) PROFILE DOMAIN-CONTAINING PROTEIN"/>
    <property type="match status" value="1"/>
</dbReference>
<gene>
    <name evidence="3" type="ORF">GGQ87_002655</name>
</gene>
<feature type="transmembrane region" description="Helical" evidence="2">
    <location>
        <begin position="322"/>
        <end position="341"/>
    </location>
</feature>
<comment type="similarity">
    <text evidence="1">Belongs to the sodium:galactoside symporter (TC 2.A.2) family.</text>
</comment>
<organism evidence="3 4">
    <name type="scientific">Brevundimonas alba</name>
    <dbReference type="NCBI Taxonomy" id="74314"/>
    <lineage>
        <taxon>Bacteria</taxon>
        <taxon>Pseudomonadati</taxon>
        <taxon>Pseudomonadota</taxon>
        <taxon>Alphaproteobacteria</taxon>
        <taxon>Caulobacterales</taxon>
        <taxon>Caulobacteraceae</taxon>
        <taxon>Brevundimonas</taxon>
    </lineage>
</organism>
<feature type="transmembrane region" description="Helical" evidence="2">
    <location>
        <begin position="16"/>
        <end position="37"/>
    </location>
</feature>
<dbReference type="GO" id="GO:0005886">
    <property type="term" value="C:plasma membrane"/>
    <property type="evidence" value="ECO:0007669"/>
    <property type="project" value="TreeGrafter"/>
</dbReference>
<dbReference type="AlphaFoldDB" id="A0A7X5YLW9"/>
<keyword evidence="2" id="KW-1133">Transmembrane helix</keyword>
<dbReference type="RefSeq" id="WP_168048511.1">
    <property type="nucleotide sequence ID" value="NZ_JAATJM010000002.1"/>
</dbReference>
<proteinExistence type="inferred from homology"/>
<keyword evidence="2" id="KW-0472">Membrane</keyword>
<evidence type="ECO:0000256" key="2">
    <source>
        <dbReference type="SAM" id="Phobius"/>
    </source>
</evidence>
<keyword evidence="2" id="KW-0812">Transmembrane</keyword>
<feature type="transmembrane region" description="Helical" evidence="2">
    <location>
        <begin position="49"/>
        <end position="68"/>
    </location>
</feature>
<feature type="transmembrane region" description="Helical" evidence="2">
    <location>
        <begin position="152"/>
        <end position="172"/>
    </location>
</feature>
<protein>
    <submittedName>
        <fullName evidence="3">Na+/melibiose symporter-like transporter</fullName>
    </submittedName>
</protein>
<feature type="transmembrane region" description="Helical" evidence="2">
    <location>
        <begin position="239"/>
        <end position="257"/>
    </location>
</feature>
<feature type="transmembrane region" description="Helical" evidence="2">
    <location>
        <begin position="269"/>
        <end position="290"/>
    </location>
</feature>
<dbReference type="EMBL" id="JAATJM010000002">
    <property type="protein sequence ID" value="NJC42360.1"/>
    <property type="molecule type" value="Genomic_DNA"/>
</dbReference>
<dbReference type="GO" id="GO:0015293">
    <property type="term" value="F:symporter activity"/>
    <property type="evidence" value="ECO:0007669"/>
    <property type="project" value="InterPro"/>
</dbReference>
<feature type="transmembrane region" description="Helical" evidence="2">
    <location>
        <begin position="115"/>
        <end position="140"/>
    </location>
</feature>
<reference evidence="3 4" key="1">
    <citation type="submission" date="2020-03" db="EMBL/GenBank/DDBJ databases">
        <title>Genomic Encyclopedia of Type Strains, Phase IV (KMG-IV): sequencing the most valuable type-strain genomes for metagenomic binning, comparative biology and taxonomic classification.</title>
        <authorList>
            <person name="Goeker M."/>
        </authorList>
    </citation>
    <scope>NUCLEOTIDE SEQUENCE [LARGE SCALE GENOMIC DNA]</scope>
    <source>
        <strain evidence="3 4">DSM 4736</strain>
    </source>
</reference>
<feature type="transmembrane region" description="Helical" evidence="2">
    <location>
        <begin position="184"/>
        <end position="203"/>
    </location>
</feature>
<feature type="transmembrane region" description="Helical" evidence="2">
    <location>
        <begin position="362"/>
        <end position="387"/>
    </location>
</feature>
<comment type="caution">
    <text evidence="3">The sequence shown here is derived from an EMBL/GenBank/DDBJ whole genome shotgun (WGS) entry which is preliminary data.</text>
</comment>
<dbReference type="SUPFAM" id="SSF103473">
    <property type="entry name" value="MFS general substrate transporter"/>
    <property type="match status" value="1"/>
</dbReference>
<dbReference type="Proteomes" id="UP000587415">
    <property type="component" value="Unassembled WGS sequence"/>
</dbReference>
<dbReference type="Pfam" id="PF13347">
    <property type="entry name" value="MFS_2"/>
    <property type="match status" value="1"/>
</dbReference>
<feature type="transmembrane region" description="Helical" evidence="2">
    <location>
        <begin position="407"/>
        <end position="426"/>
    </location>
</feature>
<evidence type="ECO:0000313" key="4">
    <source>
        <dbReference type="Proteomes" id="UP000587415"/>
    </source>
</evidence>
<feature type="transmembrane region" description="Helical" evidence="2">
    <location>
        <begin position="297"/>
        <end position="316"/>
    </location>
</feature>
<dbReference type="PANTHER" id="PTHR11328">
    <property type="entry name" value="MAJOR FACILITATOR SUPERFAMILY DOMAIN-CONTAINING PROTEIN"/>
    <property type="match status" value="1"/>
</dbReference>
<name>A0A7X5YLW9_9CAUL</name>
<keyword evidence="4" id="KW-1185">Reference proteome</keyword>
<dbReference type="GO" id="GO:0008643">
    <property type="term" value="P:carbohydrate transport"/>
    <property type="evidence" value="ECO:0007669"/>
    <property type="project" value="InterPro"/>
</dbReference>
<sequence length="460" mass="48905">MTDAAPALSAPRRSNAVLAAFAGPSLPFAALGLPLIVHLPTFFARSLELPLASITAIFFIARILDIGADPFIGMWIDKTRTRIGRFKPWIMGGGLMLMIATWLCFMPPPGAGLPLLAVCLVGIYVAFSVVVLAQTSWAAVLSSNYNERSRVYGWWQFGNVVGILLVLLLPVIVAARGGTEAEGVAAMGLFIIVLLPVTIAAAVKFVPEPRVVGECHATLKDYFAFFKLASIRRLMLTDLLYGLAPGITGALALFYFTSVKGMDGGQANILIFAYFAAGLVGSPLWSWAALRLGKHRALAVAGLVYAAAYLGVWAAPVGSFPLAVASMLLVGLPFPAGQILIRAMMADIGDEERLESGEDRSAMLFALMTLTNKLGTALSTVVLLPLAWVGFQQATGAVNTPMALNTLSGLFVILPIAMLMASSMIIRRFPIDEARQKEVRAALEARDAETAAVPAEAEPA</sequence>
<dbReference type="Gene3D" id="1.20.1250.20">
    <property type="entry name" value="MFS general substrate transporter like domains"/>
    <property type="match status" value="2"/>
</dbReference>
<feature type="transmembrane region" description="Helical" evidence="2">
    <location>
        <begin position="89"/>
        <end position="109"/>
    </location>
</feature>
<dbReference type="InterPro" id="IPR039672">
    <property type="entry name" value="MFS_2"/>
</dbReference>